<dbReference type="InterPro" id="IPR036412">
    <property type="entry name" value="HAD-like_sf"/>
</dbReference>
<accession>A0A2H0XUS5</accession>
<dbReference type="Gene3D" id="3.40.50.1000">
    <property type="entry name" value="HAD superfamily/HAD-like"/>
    <property type="match status" value="1"/>
</dbReference>
<protein>
    <submittedName>
        <fullName evidence="1">YqeG family HAD IIIA-type phosphatase</fullName>
    </submittedName>
</protein>
<dbReference type="AlphaFoldDB" id="A0A2H0XUS5"/>
<organism evidence="1 2">
    <name type="scientific">Candidatus Saganbacteria bacterium CG08_land_8_20_14_0_20_45_16</name>
    <dbReference type="NCBI Taxonomy" id="2014293"/>
    <lineage>
        <taxon>Bacteria</taxon>
        <taxon>Bacillati</taxon>
        <taxon>Saganbacteria</taxon>
    </lineage>
</organism>
<gene>
    <name evidence="1" type="ORF">COT42_07690</name>
</gene>
<name>A0A2H0XUS5_UNCSA</name>
<evidence type="ECO:0000313" key="1">
    <source>
        <dbReference type="EMBL" id="PIS28515.1"/>
    </source>
</evidence>
<dbReference type="Pfam" id="PF13242">
    <property type="entry name" value="Hydrolase_like"/>
    <property type="match status" value="1"/>
</dbReference>
<dbReference type="GO" id="GO:0008962">
    <property type="term" value="F:phosphatidylglycerophosphatase activity"/>
    <property type="evidence" value="ECO:0007669"/>
    <property type="project" value="InterPro"/>
</dbReference>
<sequence>MLKLPSLLKPKQKAKDIYSINFDELKKLGITNLILDVDETLLPRRSLDISPKLFEWVATRKEEGFKLCLTSNSRQPIRVQYIGKTLTLPYIFFGLKPLPFAFWQAMKILESQPANTAMIGDQLFMDILGANFLGIYSIFTKLITPETFLPRQWMRQVEDWLLGRLQ</sequence>
<dbReference type="NCBIfam" id="TIGR01668">
    <property type="entry name" value="YqeG_hyp_ppase"/>
    <property type="match status" value="1"/>
</dbReference>
<dbReference type="SUPFAM" id="SSF56784">
    <property type="entry name" value="HAD-like"/>
    <property type="match status" value="1"/>
</dbReference>
<reference evidence="1 2" key="1">
    <citation type="submission" date="2017-09" db="EMBL/GenBank/DDBJ databases">
        <title>Depth-based differentiation of microbial function through sediment-hosted aquifers and enrichment of novel symbionts in the deep terrestrial subsurface.</title>
        <authorList>
            <person name="Probst A.J."/>
            <person name="Ladd B."/>
            <person name="Jarett J.K."/>
            <person name="Geller-Mcgrath D.E."/>
            <person name="Sieber C.M."/>
            <person name="Emerson J.B."/>
            <person name="Anantharaman K."/>
            <person name="Thomas B.C."/>
            <person name="Malmstrom R."/>
            <person name="Stieglmeier M."/>
            <person name="Klingl A."/>
            <person name="Woyke T."/>
            <person name="Ryan C.M."/>
            <person name="Banfield J.F."/>
        </authorList>
    </citation>
    <scope>NUCLEOTIDE SEQUENCE [LARGE SCALE GENOMIC DNA]</scope>
    <source>
        <strain evidence="1">CG08_land_8_20_14_0_20_45_16</strain>
    </source>
</reference>
<comment type="caution">
    <text evidence="1">The sequence shown here is derived from an EMBL/GenBank/DDBJ whole genome shotgun (WGS) entry which is preliminary data.</text>
</comment>
<dbReference type="Proteomes" id="UP000231343">
    <property type="component" value="Unassembled WGS sequence"/>
</dbReference>
<proteinExistence type="predicted"/>
<dbReference type="InterPro" id="IPR023214">
    <property type="entry name" value="HAD_sf"/>
</dbReference>
<evidence type="ECO:0000313" key="2">
    <source>
        <dbReference type="Proteomes" id="UP000231343"/>
    </source>
</evidence>
<dbReference type="EMBL" id="PEYM01000128">
    <property type="protein sequence ID" value="PIS28515.1"/>
    <property type="molecule type" value="Genomic_DNA"/>
</dbReference>
<dbReference type="InterPro" id="IPR010021">
    <property type="entry name" value="PGPP1/Gep4"/>
</dbReference>